<dbReference type="GO" id="GO:0005615">
    <property type="term" value="C:extracellular space"/>
    <property type="evidence" value="ECO:0007669"/>
    <property type="project" value="TreeGrafter"/>
</dbReference>
<proteinExistence type="predicted"/>
<evidence type="ECO:0000256" key="1">
    <source>
        <dbReference type="SAM" id="SignalP"/>
    </source>
</evidence>
<sequence length="209" mass="22921">MEAMRTGVRQVLLFLVPLVLVQTQTWERHETLDRDGIVNLFWTANLENGEITFELHTKTQGWAGLGFSANGAMTGSDIVVGWIKDGQTFFTEKRSLLLLPNWDSKFAAIDTCDEDDFYITIVTEGAATTSSSKAFHAFTTLQVNVTALAAYIVRYPPGVLNPESCGVLARSVLQSADRMPTLVVAVAVNEAVRAGRTQRKLKIADAAKL</sequence>
<gene>
    <name evidence="3" type="ORF">DSTB1V02_LOCUS5342</name>
</gene>
<dbReference type="PANTHER" id="PTHR10157">
    <property type="entry name" value="DOPAMINE BETA HYDROXYLASE RELATED"/>
    <property type="match status" value="1"/>
</dbReference>
<dbReference type="InterPro" id="IPR000945">
    <property type="entry name" value="DBH-like"/>
</dbReference>
<evidence type="ECO:0000259" key="2">
    <source>
        <dbReference type="PROSITE" id="PS50836"/>
    </source>
</evidence>
<evidence type="ECO:0000313" key="4">
    <source>
        <dbReference type="Proteomes" id="UP000677054"/>
    </source>
</evidence>
<feature type="domain" description="DOMON" evidence="2">
    <location>
        <begin position="36"/>
        <end position="158"/>
    </location>
</feature>
<dbReference type="GO" id="GO:0042421">
    <property type="term" value="P:norepinephrine biosynthetic process"/>
    <property type="evidence" value="ECO:0007669"/>
    <property type="project" value="TreeGrafter"/>
</dbReference>
<dbReference type="InterPro" id="IPR045266">
    <property type="entry name" value="DOH_DOMON"/>
</dbReference>
<dbReference type="GO" id="GO:0042420">
    <property type="term" value="P:dopamine catabolic process"/>
    <property type="evidence" value="ECO:0007669"/>
    <property type="project" value="TreeGrafter"/>
</dbReference>
<dbReference type="EMBL" id="LR900377">
    <property type="protein sequence ID" value="CAD7245469.1"/>
    <property type="molecule type" value="Genomic_DNA"/>
</dbReference>
<evidence type="ECO:0000313" key="3">
    <source>
        <dbReference type="EMBL" id="CAD7245469.1"/>
    </source>
</evidence>
<dbReference type="EMBL" id="CAJPEV010000860">
    <property type="protein sequence ID" value="CAG0889146.1"/>
    <property type="molecule type" value="Genomic_DNA"/>
</dbReference>
<organism evidence="3">
    <name type="scientific">Darwinula stevensoni</name>
    <dbReference type="NCBI Taxonomy" id="69355"/>
    <lineage>
        <taxon>Eukaryota</taxon>
        <taxon>Metazoa</taxon>
        <taxon>Ecdysozoa</taxon>
        <taxon>Arthropoda</taxon>
        <taxon>Crustacea</taxon>
        <taxon>Oligostraca</taxon>
        <taxon>Ostracoda</taxon>
        <taxon>Podocopa</taxon>
        <taxon>Podocopida</taxon>
        <taxon>Darwinulocopina</taxon>
        <taxon>Darwinuloidea</taxon>
        <taxon>Darwinulidae</taxon>
        <taxon>Darwinula</taxon>
    </lineage>
</organism>
<reference evidence="3" key="1">
    <citation type="submission" date="2020-11" db="EMBL/GenBank/DDBJ databases">
        <authorList>
            <person name="Tran Van P."/>
        </authorList>
    </citation>
    <scope>NUCLEOTIDE SEQUENCE</scope>
</reference>
<dbReference type="SMART" id="SM00664">
    <property type="entry name" value="DoH"/>
    <property type="match status" value="1"/>
</dbReference>
<keyword evidence="4" id="KW-1185">Reference proteome</keyword>
<dbReference type="SUPFAM" id="SSF49344">
    <property type="entry name" value="CBD9-like"/>
    <property type="match status" value="1"/>
</dbReference>
<keyword evidence="1" id="KW-0732">Signal</keyword>
<dbReference type="PROSITE" id="PS50836">
    <property type="entry name" value="DOMON"/>
    <property type="match status" value="1"/>
</dbReference>
<dbReference type="GO" id="GO:0004500">
    <property type="term" value="F:dopamine beta-monooxygenase activity"/>
    <property type="evidence" value="ECO:0007669"/>
    <property type="project" value="InterPro"/>
</dbReference>
<protein>
    <recommendedName>
        <fullName evidence="2">DOMON domain-containing protein</fullName>
    </recommendedName>
</protein>
<dbReference type="CDD" id="cd09631">
    <property type="entry name" value="DOMON_DOH"/>
    <property type="match status" value="1"/>
</dbReference>
<dbReference type="GO" id="GO:0006589">
    <property type="term" value="P:octopamine biosynthetic process"/>
    <property type="evidence" value="ECO:0007669"/>
    <property type="project" value="TreeGrafter"/>
</dbReference>
<dbReference type="GO" id="GO:0030667">
    <property type="term" value="C:secretory granule membrane"/>
    <property type="evidence" value="ECO:0007669"/>
    <property type="project" value="TreeGrafter"/>
</dbReference>
<dbReference type="InterPro" id="IPR005018">
    <property type="entry name" value="DOMON_domain"/>
</dbReference>
<dbReference type="Pfam" id="PF03351">
    <property type="entry name" value="DOMON"/>
    <property type="match status" value="1"/>
</dbReference>
<accession>A0A7R9A2Q4</accession>
<dbReference type="PANTHER" id="PTHR10157:SF23">
    <property type="entry name" value="MOXD1 HOMOLOG 1"/>
    <property type="match status" value="1"/>
</dbReference>
<feature type="signal peptide" evidence="1">
    <location>
        <begin position="1"/>
        <end position="23"/>
    </location>
</feature>
<dbReference type="Proteomes" id="UP000677054">
    <property type="component" value="Unassembled WGS sequence"/>
</dbReference>
<dbReference type="GO" id="GO:0005507">
    <property type="term" value="F:copper ion binding"/>
    <property type="evidence" value="ECO:0007669"/>
    <property type="project" value="TreeGrafter"/>
</dbReference>
<dbReference type="AlphaFoldDB" id="A0A7R9A2Q4"/>
<dbReference type="OrthoDB" id="19261at2759"/>
<name>A0A7R9A2Q4_9CRUS</name>
<dbReference type="Gene3D" id="2.60.40.1210">
    <property type="entry name" value="Cellobiose dehydrogenase, cytochrome domain"/>
    <property type="match status" value="1"/>
</dbReference>
<feature type="chain" id="PRO_5036209611" description="DOMON domain-containing protein" evidence="1">
    <location>
        <begin position="24"/>
        <end position="209"/>
    </location>
</feature>